<dbReference type="GO" id="GO:0006508">
    <property type="term" value="P:proteolysis"/>
    <property type="evidence" value="ECO:0007669"/>
    <property type="project" value="UniProtKB-KW"/>
</dbReference>
<dbReference type="InterPro" id="IPR001915">
    <property type="entry name" value="Peptidase_M48"/>
</dbReference>
<dbReference type="KEGG" id="eti:RSTT_026"/>
<accession>A0A1C9ZWL8</accession>
<feature type="transmembrane region" description="Helical" evidence="11">
    <location>
        <begin position="18"/>
        <end position="44"/>
    </location>
</feature>
<evidence type="ECO:0000256" key="3">
    <source>
        <dbReference type="ARBA" id="ARBA00022692"/>
    </source>
</evidence>
<evidence type="ECO:0000256" key="9">
    <source>
        <dbReference type="ARBA" id="ARBA00023136"/>
    </source>
</evidence>
<dbReference type="Gene3D" id="3.30.2010.10">
    <property type="entry name" value="Metalloproteases ('zincins'), catalytic domain"/>
    <property type="match status" value="1"/>
</dbReference>
<evidence type="ECO:0000256" key="5">
    <source>
        <dbReference type="ARBA" id="ARBA00022801"/>
    </source>
</evidence>
<dbReference type="CDD" id="cd07340">
    <property type="entry name" value="M48B_Htpx_like"/>
    <property type="match status" value="1"/>
</dbReference>
<keyword evidence="6 10" id="KW-0862">Zinc</keyword>
<evidence type="ECO:0000256" key="10">
    <source>
        <dbReference type="RuleBase" id="RU003983"/>
    </source>
</evidence>
<organism evidence="13 14">
    <name type="scientific">Endomicrobium trichonymphae</name>
    <dbReference type="NCBI Taxonomy" id="1408204"/>
    <lineage>
        <taxon>Bacteria</taxon>
        <taxon>Pseudomonadati</taxon>
        <taxon>Elusimicrobiota</taxon>
        <taxon>Endomicrobiia</taxon>
        <taxon>Endomicrobiales</taxon>
        <taxon>Endomicrobiaceae</taxon>
        <taxon>Candidatus Endomicrobiellum</taxon>
    </lineage>
</organism>
<dbReference type="EMBL" id="AP009510">
    <property type="protein sequence ID" value="BAG13510.1"/>
    <property type="molecule type" value="Genomic_DNA"/>
</dbReference>
<protein>
    <submittedName>
        <fullName evidence="13">M48 family protease</fullName>
    </submittedName>
</protein>
<dbReference type="RefSeq" id="WP_015423039.1">
    <property type="nucleotide sequence ID" value="NC_020419.1"/>
</dbReference>
<comment type="cofactor">
    <cofactor evidence="10">
        <name>Zn(2+)</name>
        <dbReference type="ChEBI" id="CHEBI:29105"/>
    </cofactor>
    <text evidence="10">Binds 1 zinc ion per subunit.</text>
</comment>
<evidence type="ECO:0000256" key="4">
    <source>
        <dbReference type="ARBA" id="ARBA00022723"/>
    </source>
</evidence>
<keyword evidence="7 11" id="KW-1133">Transmembrane helix</keyword>
<dbReference type="InterPro" id="IPR050083">
    <property type="entry name" value="HtpX_protease"/>
</dbReference>
<keyword evidence="14" id="KW-1185">Reference proteome</keyword>
<feature type="domain" description="Peptidase M48" evidence="12">
    <location>
        <begin position="102"/>
        <end position="330"/>
    </location>
</feature>
<evidence type="ECO:0000256" key="11">
    <source>
        <dbReference type="SAM" id="Phobius"/>
    </source>
</evidence>
<keyword evidence="4" id="KW-0479">Metal-binding</keyword>
<keyword evidence="2 10" id="KW-0645">Protease</keyword>
<accession>B1GZ28</accession>
<dbReference type="PANTHER" id="PTHR43221">
    <property type="entry name" value="PROTEASE HTPX"/>
    <property type="match status" value="1"/>
</dbReference>
<evidence type="ECO:0000256" key="2">
    <source>
        <dbReference type="ARBA" id="ARBA00022670"/>
    </source>
</evidence>
<keyword evidence="5 10" id="KW-0378">Hydrolase</keyword>
<dbReference type="Pfam" id="PF01435">
    <property type="entry name" value="Peptidase_M48"/>
    <property type="match status" value="1"/>
</dbReference>
<evidence type="ECO:0000313" key="13">
    <source>
        <dbReference type="EMBL" id="BAG13510.1"/>
    </source>
</evidence>
<dbReference type="PATRIC" id="fig|471821.5.peg.49"/>
<dbReference type="AlphaFoldDB" id="B1GZ28"/>
<evidence type="ECO:0000259" key="12">
    <source>
        <dbReference type="Pfam" id="PF01435"/>
    </source>
</evidence>
<name>B1GZ28_ENDTX</name>
<keyword evidence="8 10" id="KW-0482">Metalloprotease</keyword>
<reference evidence="14" key="1">
    <citation type="journal article" date="2008" name="Proc. Natl. Acad. Sci. U.S.A.">
        <title>Complete genome of the uncultured termite group 1 bacteria in a single host protist cell.</title>
        <authorList>
            <person name="Hongoh Y."/>
            <person name="Sharma V.K."/>
            <person name="Prakash T."/>
            <person name="Noda S."/>
            <person name="Taylor T.D."/>
            <person name="Kudo T."/>
            <person name="Sakaki Y."/>
            <person name="Toyoda A."/>
            <person name="Hattori M."/>
            <person name="Ohkuma M."/>
        </authorList>
    </citation>
    <scope>NUCLEOTIDE SEQUENCE [LARGE SCALE GENOMIC DNA]</scope>
    <source>
        <strain evidence="14">Rs-D17 genomovar Ri2008</strain>
    </source>
</reference>
<keyword evidence="9 11" id="KW-0472">Membrane</keyword>
<dbReference type="OrthoDB" id="15218at2"/>
<gene>
    <name evidence="13" type="ordered locus">TGRD_027</name>
</gene>
<dbReference type="Proteomes" id="UP000001691">
    <property type="component" value="Chromosome"/>
</dbReference>
<dbReference type="PANTHER" id="PTHR43221:SF2">
    <property type="entry name" value="PROTEASE HTPX HOMOLOG"/>
    <property type="match status" value="1"/>
</dbReference>
<dbReference type="HOGENOM" id="CLU_042266_2_0_0"/>
<dbReference type="GO" id="GO:0046872">
    <property type="term" value="F:metal ion binding"/>
    <property type="evidence" value="ECO:0007669"/>
    <property type="project" value="UniProtKB-KW"/>
</dbReference>
<keyword evidence="1" id="KW-1003">Cell membrane</keyword>
<dbReference type="GO" id="GO:0004222">
    <property type="term" value="F:metalloendopeptidase activity"/>
    <property type="evidence" value="ECO:0007669"/>
    <property type="project" value="InterPro"/>
</dbReference>
<feature type="transmembrane region" description="Helical" evidence="11">
    <location>
        <begin position="64"/>
        <end position="85"/>
    </location>
</feature>
<dbReference type="KEGG" id="rsd:TGRD_027"/>
<evidence type="ECO:0000256" key="1">
    <source>
        <dbReference type="ARBA" id="ARBA00022475"/>
    </source>
</evidence>
<feature type="transmembrane region" description="Helical" evidence="11">
    <location>
        <begin position="180"/>
        <end position="201"/>
    </location>
</feature>
<comment type="similarity">
    <text evidence="10">Belongs to the peptidase M48 family.</text>
</comment>
<evidence type="ECO:0000256" key="8">
    <source>
        <dbReference type="ARBA" id="ARBA00023049"/>
    </source>
</evidence>
<feature type="transmembrane region" description="Helical" evidence="11">
    <location>
        <begin position="221"/>
        <end position="241"/>
    </location>
</feature>
<evidence type="ECO:0000313" key="14">
    <source>
        <dbReference type="Proteomes" id="UP000001691"/>
    </source>
</evidence>
<proteinExistence type="inferred from homology"/>
<evidence type="ECO:0000256" key="7">
    <source>
        <dbReference type="ARBA" id="ARBA00022989"/>
    </source>
</evidence>
<keyword evidence="3 11" id="KW-0812">Transmembrane</keyword>
<sequence>MTNITTYDFISSNSRKTVWLMILFPISLAVIVYLIILLASAVVAVDNSQIYNRVSVLAVANQTAAHVLPVVSVIAILWVLISYYAGQNFVLSVVGAVELTKKNAPEVIRTVENVAVAAGLPVPKIYAINDEALNAFATGRDPTHSYIVLTKGIINKLEKPELEGVIAHEMSHIGNRDIRLMLIMIVCISFATVVAELLLRFVLTAKINKSKNNNSSAAVQIFLFALATAFYMYGYLIAPLIKFAVSRTREFQADATAALITRNPQGLIDALKKISGNSRVEKLSDKQTISSVCIANPLTKDKQNSFFSKISGLFATHPPIEDRIKVLQAMDGYR</sequence>
<evidence type="ECO:0000256" key="6">
    <source>
        <dbReference type="ARBA" id="ARBA00022833"/>
    </source>
</evidence>